<dbReference type="Gene3D" id="1.20.1640.10">
    <property type="entry name" value="Multidrug efflux transporter AcrB transmembrane domain"/>
    <property type="match status" value="3"/>
</dbReference>
<dbReference type="Gene3D" id="3.30.2090.10">
    <property type="entry name" value="Multidrug efflux transporter AcrB TolC docking domain, DN and DC subdomains"/>
    <property type="match status" value="3"/>
</dbReference>
<evidence type="ECO:0000256" key="5">
    <source>
        <dbReference type="ARBA" id="ARBA00022989"/>
    </source>
</evidence>
<feature type="transmembrane region" description="Helical" evidence="7">
    <location>
        <begin position="463"/>
        <end position="490"/>
    </location>
</feature>
<accession>A0ABT3QBB6</accession>
<keyword evidence="1" id="KW-0813">Transport</keyword>
<dbReference type="SUPFAM" id="SSF82693">
    <property type="entry name" value="Multidrug efflux transporter AcrB pore domain, PN1, PN2, PC1 and PC2 subdomains"/>
    <property type="match status" value="3"/>
</dbReference>
<evidence type="ECO:0000256" key="7">
    <source>
        <dbReference type="SAM" id="Phobius"/>
    </source>
</evidence>
<dbReference type="Gene3D" id="3.30.70.1430">
    <property type="entry name" value="Multidrug efflux transporter AcrB pore domain"/>
    <property type="match status" value="2"/>
</dbReference>
<feature type="transmembrane region" description="Helical" evidence="7">
    <location>
        <begin position="962"/>
        <end position="988"/>
    </location>
</feature>
<dbReference type="PANTHER" id="PTHR32063:SF34">
    <property type="entry name" value="MULTIDRUG RESISTANCE PROTEIN MDTC"/>
    <property type="match status" value="1"/>
</dbReference>
<name>A0ABT3QBB6_9PROT</name>
<proteinExistence type="predicted"/>
<feature type="transmembrane region" description="Helical" evidence="7">
    <location>
        <begin position="1025"/>
        <end position="1047"/>
    </location>
</feature>
<sequence length="1117" mass="121310">MSFCRLFITRPVGTILMAMAFVLAGVFSYKTIPVADLPNISFPVIYVVASQPGSSPQQMASSMTTPLERHLGQIAGITSIRSESTDSSAFVLMFFDDSRDINGAARDVEAALQAAKKDLPTTMLSQPQYFKADPSDSPVMLAVLTSETRTSSALRDLAETHLKPLLAGIKGVGWVEMAGASKPAIRVEMNPLILYRYGVGFEDIRSALASANANTPKGFIEESAQRLTLETNDQARTAQQYQDLIIGYRNGRPIHLHSVATVSDGPQDERKAGWMNGKSAIIALIRAQPGANVIEVTDSIRARAAAFSNALPPDVDFKLVSDRSVSIRGSLADTQLTLFISVVLVIIVVLAFLRSWRSTIIPAITVPVSLIGSLAVMKLCHFSLNTFSLMALTIASGFVVDDAIVVVENITRHLESGKKRMEATLIGSQEITFTILSITVSLIAVFLPLLLMGGIPGKIFFEFAMTLSAAITISFFLSVSLTPMMCAYMLDEPSAEKPHTSPRLNIALYSIHLIADMTDWLMKHMLTGYRSSLGWALRHPWLILFSLPLSFFLTIAIFIAMPKTLLPAQDISLIESYLSADQTSSFAATAAKATDIMDIMQGDPDIENVMGFAGEDNPNEAQIFAQLISKEKRSSGPEDIAARIRQRIKKVPGLTISVSNAGDINGGGQRQHQGTYSYVFQSTSDKDIYTWIPRITASLQRNHVLTGVSSQLSSNGSAMHVLINRDTAARYQITPQLIGNALYDAYGQRTASSISTALTTYYVIMEVADRFRQTPETLKSLWVSTAGGTASGATASNTVRVKNTSASSTGKTNQNELSFRNSIANRLAGGAGASSGSAVSSSQETMVPLLSVADLESQPTPLQVSHENGATSGAISFDLAPGKSLQDATAEILRTMKRLHVPESLHGQYSGQAGNMQKNLRNELLVCIAAIITMYVTLGVLYESYIQPLTILSTLPSAAVGALMGLWLCGESFSLIAMLSVILLIGIVKKNAILMIDFALNAERAENLTPYQAIYSACITRFRPILMTTMAAAFGAIPLIFGHGYGAELRRPLGVAIIGGLAMSQLLTLYSTPVIYMFMHRLSAWSKRRFRWLHKTTTLLLSPKLRKRLARRKKHRR</sequence>
<dbReference type="Gene3D" id="3.30.70.1440">
    <property type="entry name" value="Multidrug efflux transporter AcrB pore domain"/>
    <property type="match status" value="2"/>
</dbReference>
<gene>
    <name evidence="8" type="ORF">OQ497_01115</name>
</gene>
<dbReference type="SUPFAM" id="SSF82714">
    <property type="entry name" value="Multidrug efflux transporter AcrB TolC docking domain, DN and DC subdomains"/>
    <property type="match status" value="2"/>
</dbReference>
<dbReference type="PANTHER" id="PTHR32063">
    <property type="match status" value="1"/>
</dbReference>
<feature type="transmembrane region" description="Helical" evidence="7">
    <location>
        <begin position="431"/>
        <end position="451"/>
    </location>
</feature>
<keyword evidence="3" id="KW-0997">Cell inner membrane</keyword>
<dbReference type="InterPro" id="IPR027463">
    <property type="entry name" value="AcrB_DN_DC_subdom"/>
</dbReference>
<keyword evidence="6 7" id="KW-0472">Membrane</keyword>
<protein>
    <submittedName>
        <fullName evidence="8">Efflux RND transporter permease subunit</fullName>
    </submittedName>
</protein>
<keyword evidence="4 7" id="KW-0812">Transmembrane</keyword>
<feature type="transmembrane region" description="Helical" evidence="7">
    <location>
        <begin position="924"/>
        <end position="942"/>
    </location>
</feature>
<keyword evidence="9" id="KW-1185">Reference proteome</keyword>
<evidence type="ECO:0000313" key="8">
    <source>
        <dbReference type="EMBL" id="MCX2562570.1"/>
    </source>
</evidence>
<dbReference type="EMBL" id="JAPIUZ010000001">
    <property type="protein sequence ID" value="MCX2562570.1"/>
    <property type="molecule type" value="Genomic_DNA"/>
</dbReference>
<evidence type="ECO:0000256" key="4">
    <source>
        <dbReference type="ARBA" id="ARBA00022692"/>
    </source>
</evidence>
<evidence type="ECO:0000313" key="9">
    <source>
        <dbReference type="Proteomes" id="UP001301152"/>
    </source>
</evidence>
<evidence type="ECO:0000256" key="6">
    <source>
        <dbReference type="ARBA" id="ARBA00023136"/>
    </source>
</evidence>
<evidence type="ECO:0000256" key="2">
    <source>
        <dbReference type="ARBA" id="ARBA00022475"/>
    </source>
</evidence>
<feature type="transmembrane region" description="Helical" evidence="7">
    <location>
        <begin position="1053"/>
        <end position="1079"/>
    </location>
</feature>
<feature type="transmembrane region" description="Helical" evidence="7">
    <location>
        <begin position="360"/>
        <end position="377"/>
    </location>
</feature>
<dbReference type="InterPro" id="IPR001036">
    <property type="entry name" value="Acrflvin-R"/>
</dbReference>
<dbReference type="Gene3D" id="3.30.70.1320">
    <property type="entry name" value="Multidrug efflux transporter AcrB pore domain like"/>
    <property type="match status" value="1"/>
</dbReference>
<evidence type="ECO:0000256" key="3">
    <source>
        <dbReference type="ARBA" id="ARBA00022519"/>
    </source>
</evidence>
<reference evidence="8 9" key="1">
    <citation type="submission" date="2022-11" db="EMBL/GenBank/DDBJ databases">
        <title>Genome sequencing of Acetobacter type strain.</title>
        <authorList>
            <person name="Heo J."/>
            <person name="Lee D."/>
            <person name="Han B.-H."/>
            <person name="Hong S.-B."/>
            <person name="Kwon S.-W."/>
        </authorList>
    </citation>
    <scope>NUCLEOTIDE SEQUENCE [LARGE SCALE GENOMIC DNA]</scope>
    <source>
        <strain evidence="8 9">KACC 21253</strain>
    </source>
</reference>
<evidence type="ECO:0000256" key="1">
    <source>
        <dbReference type="ARBA" id="ARBA00022448"/>
    </source>
</evidence>
<dbReference type="Proteomes" id="UP001301152">
    <property type="component" value="Unassembled WGS sequence"/>
</dbReference>
<dbReference type="Pfam" id="PF00873">
    <property type="entry name" value="ACR_tran"/>
    <property type="match status" value="2"/>
</dbReference>
<feature type="transmembrane region" description="Helical" evidence="7">
    <location>
        <begin position="541"/>
        <end position="561"/>
    </location>
</feature>
<organism evidence="8 9">
    <name type="scientific">Acetobacter thailandicus</name>
    <dbReference type="NCBI Taxonomy" id="1502842"/>
    <lineage>
        <taxon>Bacteria</taxon>
        <taxon>Pseudomonadati</taxon>
        <taxon>Pseudomonadota</taxon>
        <taxon>Alphaproteobacteria</taxon>
        <taxon>Acetobacterales</taxon>
        <taxon>Acetobacteraceae</taxon>
        <taxon>Acetobacter</taxon>
    </lineage>
</organism>
<dbReference type="SUPFAM" id="SSF82866">
    <property type="entry name" value="Multidrug efflux transporter AcrB transmembrane domain"/>
    <property type="match status" value="2"/>
</dbReference>
<dbReference type="PRINTS" id="PR00702">
    <property type="entry name" value="ACRIFLAVINRP"/>
</dbReference>
<feature type="transmembrane region" description="Helical" evidence="7">
    <location>
        <begin position="336"/>
        <end position="353"/>
    </location>
</feature>
<dbReference type="RefSeq" id="WP_173559391.1">
    <property type="nucleotide sequence ID" value="NZ_JAPIUZ010000001.1"/>
</dbReference>
<keyword evidence="5 7" id="KW-1133">Transmembrane helix</keyword>
<comment type="caution">
    <text evidence="8">The sequence shown here is derived from an EMBL/GenBank/DDBJ whole genome shotgun (WGS) entry which is preliminary data.</text>
</comment>
<keyword evidence="2" id="KW-1003">Cell membrane</keyword>